<comment type="similarity">
    <text evidence="1">Belongs to the short-chain dehydrogenases/reductases (SDR) family.</text>
</comment>
<proteinExistence type="inferred from homology"/>
<keyword evidence="3" id="KW-1185">Reference proteome</keyword>
<sequence length="255" mass="26467">MTRTAIVTGASRGIGRGIALRLAAEGYDVALVARSADTLQDVAKEVGAAGRRAVPLALDLRQADAGDRAVAGAVEALGGVDLLVNNAGATKRGDFFSLTEEDFQDGFALKFHGAVRMTRAAWPHLKAAGGAMVNIIGVGARNPSPDFTIGGSVNAACANFAKAMAQIGTRDGVRVNAVHPGLVRTDRLMVWVRQAMEKDGLDEASVLARMAADSETTRIGEVEDIAALVAFLASPEASFIHGSIVDIDGGRTRGM</sequence>
<dbReference type="PANTHER" id="PTHR42879">
    <property type="entry name" value="3-OXOACYL-(ACYL-CARRIER-PROTEIN) REDUCTASE"/>
    <property type="match status" value="1"/>
</dbReference>
<dbReference type="Pfam" id="PF13561">
    <property type="entry name" value="adh_short_C2"/>
    <property type="match status" value="1"/>
</dbReference>
<evidence type="ECO:0000313" key="2">
    <source>
        <dbReference type="EMBL" id="MFC3230201.1"/>
    </source>
</evidence>
<dbReference type="SUPFAM" id="SSF51735">
    <property type="entry name" value="NAD(P)-binding Rossmann-fold domains"/>
    <property type="match status" value="1"/>
</dbReference>
<accession>A0ABV7L6B2</accession>
<dbReference type="Proteomes" id="UP001595528">
    <property type="component" value="Unassembled WGS sequence"/>
</dbReference>
<gene>
    <name evidence="2" type="ORF">ACFOGJ_23325</name>
</gene>
<reference evidence="3" key="1">
    <citation type="journal article" date="2019" name="Int. J. Syst. Evol. Microbiol.">
        <title>The Global Catalogue of Microorganisms (GCM) 10K type strain sequencing project: providing services to taxonomists for standard genome sequencing and annotation.</title>
        <authorList>
            <consortium name="The Broad Institute Genomics Platform"/>
            <consortium name="The Broad Institute Genome Sequencing Center for Infectious Disease"/>
            <person name="Wu L."/>
            <person name="Ma J."/>
        </authorList>
    </citation>
    <scope>NUCLEOTIDE SEQUENCE [LARGE SCALE GENOMIC DNA]</scope>
    <source>
        <strain evidence="3">KCTC 42964</strain>
    </source>
</reference>
<evidence type="ECO:0000313" key="3">
    <source>
        <dbReference type="Proteomes" id="UP001595528"/>
    </source>
</evidence>
<dbReference type="InterPro" id="IPR050259">
    <property type="entry name" value="SDR"/>
</dbReference>
<dbReference type="InterPro" id="IPR036291">
    <property type="entry name" value="NAD(P)-bd_dom_sf"/>
</dbReference>
<dbReference type="Gene3D" id="3.40.50.720">
    <property type="entry name" value="NAD(P)-binding Rossmann-like Domain"/>
    <property type="match status" value="1"/>
</dbReference>
<organism evidence="2 3">
    <name type="scientific">Marinibaculum pumilum</name>
    <dbReference type="NCBI Taxonomy" id="1766165"/>
    <lineage>
        <taxon>Bacteria</taxon>
        <taxon>Pseudomonadati</taxon>
        <taxon>Pseudomonadota</taxon>
        <taxon>Alphaproteobacteria</taxon>
        <taxon>Rhodospirillales</taxon>
        <taxon>Rhodospirillaceae</taxon>
        <taxon>Marinibaculum</taxon>
    </lineage>
</organism>
<name>A0ABV7L6B2_9PROT</name>
<comment type="caution">
    <text evidence="2">The sequence shown here is derived from an EMBL/GenBank/DDBJ whole genome shotgun (WGS) entry which is preliminary data.</text>
</comment>
<dbReference type="PRINTS" id="PR00081">
    <property type="entry name" value="GDHRDH"/>
</dbReference>
<dbReference type="InterPro" id="IPR002347">
    <property type="entry name" value="SDR_fam"/>
</dbReference>
<dbReference type="RefSeq" id="WP_379905152.1">
    <property type="nucleotide sequence ID" value="NZ_JBHRTR010000037.1"/>
</dbReference>
<protein>
    <submittedName>
        <fullName evidence="2">SDR family oxidoreductase</fullName>
    </submittedName>
</protein>
<evidence type="ECO:0000256" key="1">
    <source>
        <dbReference type="ARBA" id="ARBA00006484"/>
    </source>
</evidence>
<dbReference type="EMBL" id="JBHRTR010000037">
    <property type="protein sequence ID" value="MFC3230201.1"/>
    <property type="molecule type" value="Genomic_DNA"/>
</dbReference>
<dbReference type="PANTHER" id="PTHR42879:SF6">
    <property type="entry name" value="NADPH-DEPENDENT REDUCTASE BACG"/>
    <property type="match status" value="1"/>
</dbReference>